<name>A0A7J7GIB7_CAMSI</name>
<proteinExistence type="predicted"/>
<evidence type="ECO:0008006" key="4">
    <source>
        <dbReference type="Google" id="ProtNLM"/>
    </source>
</evidence>
<reference evidence="2 3" key="2">
    <citation type="submission" date="2020-07" db="EMBL/GenBank/DDBJ databases">
        <title>Genome assembly of wild tea tree DASZ reveals pedigree and selection history of tea varieties.</title>
        <authorList>
            <person name="Zhang W."/>
        </authorList>
    </citation>
    <scope>NUCLEOTIDE SEQUENCE [LARGE SCALE GENOMIC DNA]</scope>
    <source>
        <strain evidence="3">cv. G240</strain>
        <tissue evidence="2">Leaf</tissue>
    </source>
</reference>
<protein>
    <recommendedName>
        <fullName evidence="4">NAD-dependent epimerase/dehydratase domain-containing protein</fullName>
    </recommendedName>
</protein>
<dbReference type="Proteomes" id="UP000593564">
    <property type="component" value="Unassembled WGS sequence"/>
</dbReference>
<evidence type="ECO:0000256" key="1">
    <source>
        <dbReference type="SAM" id="Phobius"/>
    </source>
</evidence>
<comment type="caution">
    <text evidence="2">The sequence shown here is derived from an EMBL/GenBank/DDBJ whole genome shotgun (WGS) entry which is preliminary data.</text>
</comment>
<accession>A0A7J7GIB7</accession>
<keyword evidence="1" id="KW-0472">Membrane</keyword>
<reference evidence="3" key="1">
    <citation type="journal article" date="2020" name="Nat. Commun.">
        <title>Genome assembly of wild tea tree DASZ reveals pedigree and selection history of tea varieties.</title>
        <authorList>
            <person name="Zhang W."/>
            <person name="Zhang Y."/>
            <person name="Qiu H."/>
            <person name="Guo Y."/>
            <person name="Wan H."/>
            <person name="Zhang X."/>
            <person name="Scossa F."/>
            <person name="Alseekh S."/>
            <person name="Zhang Q."/>
            <person name="Wang P."/>
            <person name="Xu L."/>
            <person name="Schmidt M.H."/>
            <person name="Jia X."/>
            <person name="Li D."/>
            <person name="Zhu A."/>
            <person name="Guo F."/>
            <person name="Chen W."/>
            <person name="Ni D."/>
            <person name="Usadel B."/>
            <person name="Fernie A.R."/>
            <person name="Wen W."/>
        </authorList>
    </citation>
    <scope>NUCLEOTIDE SEQUENCE [LARGE SCALE GENOMIC DNA]</scope>
    <source>
        <strain evidence="3">cv. G240</strain>
    </source>
</reference>
<feature type="transmembrane region" description="Helical" evidence="1">
    <location>
        <begin position="20"/>
        <end position="42"/>
    </location>
</feature>
<sequence>MDDDHYSEYVVSSISISNDYLMKILIMDGTQFIGVFLSRLLVKEGHQVSTLLFTF</sequence>
<gene>
    <name evidence="2" type="ORF">HYC85_021690</name>
</gene>
<dbReference type="EMBL" id="JACBKZ010000010">
    <property type="protein sequence ID" value="KAF5940523.1"/>
    <property type="molecule type" value="Genomic_DNA"/>
</dbReference>
<organism evidence="2 3">
    <name type="scientific">Camellia sinensis</name>
    <name type="common">Tea plant</name>
    <name type="synonym">Thea sinensis</name>
    <dbReference type="NCBI Taxonomy" id="4442"/>
    <lineage>
        <taxon>Eukaryota</taxon>
        <taxon>Viridiplantae</taxon>
        <taxon>Streptophyta</taxon>
        <taxon>Embryophyta</taxon>
        <taxon>Tracheophyta</taxon>
        <taxon>Spermatophyta</taxon>
        <taxon>Magnoliopsida</taxon>
        <taxon>eudicotyledons</taxon>
        <taxon>Gunneridae</taxon>
        <taxon>Pentapetalae</taxon>
        <taxon>asterids</taxon>
        <taxon>Ericales</taxon>
        <taxon>Theaceae</taxon>
        <taxon>Camellia</taxon>
    </lineage>
</organism>
<keyword evidence="3" id="KW-1185">Reference proteome</keyword>
<keyword evidence="1" id="KW-1133">Transmembrane helix</keyword>
<keyword evidence="1" id="KW-0812">Transmembrane</keyword>
<evidence type="ECO:0000313" key="3">
    <source>
        <dbReference type="Proteomes" id="UP000593564"/>
    </source>
</evidence>
<dbReference type="AlphaFoldDB" id="A0A7J7GIB7"/>
<evidence type="ECO:0000313" key="2">
    <source>
        <dbReference type="EMBL" id="KAF5940523.1"/>
    </source>
</evidence>